<feature type="transmembrane region" description="Helical" evidence="5">
    <location>
        <begin position="78"/>
        <end position="104"/>
    </location>
</feature>
<evidence type="ECO:0000256" key="1">
    <source>
        <dbReference type="ARBA" id="ARBA00004141"/>
    </source>
</evidence>
<evidence type="ECO:0000259" key="6">
    <source>
        <dbReference type="Pfam" id="PF00324"/>
    </source>
</evidence>
<comment type="caution">
    <text evidence="7">The sequence shown here is derived from an EMBL/GenBank/DDBJ whole genome shotgun (WGS) entry which is preliminary data.</text>
</comment>
<proteinExistence type="predicted"/>
<dbReference type="RefSeq" id="WP_371756049.1">
    <property type="nucleotide sequence ID" value="NZ_JAYJLD010000059.1"/>
</dbReference>
<name>A0ABU5ZPN9_9BACL</name>
<dbReference type="EMBL" id="JAYJLD010000059">
    <property type="protein sequence ID" value="MEB3103922.1"/>
    <property type="molecule type" value="Genomic_DNA"/>
</dbReference>
<keyword evidence="3 5" id="KW-1133">Transmembrane helix</keyword>
<feature type="transmembrane region" description="Helical" evidence="5">
    <location>
        <begin position="141"/>
        <end position="164"/>
    </location>
</feature>
<keyword evidence="4 5" id="KW-0472">Membrane</keyword>
<comment type="subcellular location">
    <subcellularLocation>
        <location evidence="1">Membrane</location>
        <topology evidence="1">Multi-pass membrane protein</topology>
    </subcellularLocation>
</comment>
<evidence type="ECO:0000313" key="7">
    <source>
        <dbReference type="EMBL" id="MEB3103922.1"/>
    </source>
</evidence>
<gene>
    <name evidence="7" type="ORF">VF724_20095</name>
</gene>
<keyword evidence="2 5" id="KW-0812">Transmembrane</keyword>
<evidence type="ECO:0000256" key="2">
    <source>
        <dbReference type="ARBA" id="ARBA00022692"/>
    </source>
</evidence>
<dbReference type="PANTHER" id="PTHR42770">
    <property type="entry name" value="AMINO ACID TRANSPORTER-RELATED"/>
    <property type="match status" value="1"/>
</dbReference>
<feature type="domain" description="Amino acid permease/ SLC12A" evidence="6">
    <location>
        <begin position="21"/>
        <end position="301"/>
    </location>
</feature>
<feature type="transmembrane region" description="Helical" evidence="5">
    <location>
        <begin position="184"/>
        <end position="207"/>
    </location>
</feature>
<dbReference type="InterPro" id="IPR050367">
    <property type="entry name" value="APC_superfamily"/>
</dbReference>
<evidence type="ECO:0000256" key="5">
    <source>
        <dbReference type="SAM" id="Phobius"/>
    </source>
</evidence>
<sequence length="330" mass="35067">MSFTDTIAQSFANIAPTVTPALAIPFVVASAGFGSWLTYLIITVGLILVGLNITVFAQKYASSGALYTFVSKGLGATSGFMTGWGLIVAYLFTAMATLIGLGIFGKLFMEHLGLSVPSVVFYAVGGLLIWLFAYRDIRLSAVLALVLEIVSVALIAVVGVIVLVKEGFRFDVEQFSLEGVTFGGIQTAMVLGVFAFVGFESAATLGGESRNPYRTIPRAVIISTTVVGLFFALMAYVEVLGIPSLEALAGSTAPIDDLATAYGIKWFIPIIEFGASISFFSCSLASVNAASRVMSGHVRDGARRHIPQLHQFRAQPQPDAACRRDDFFAA</sequence>
<feature type="transmembrane region" description="Helical" evidence="5">
    <location>
        <begin position="116"/>
        <end position="134"/>
    </location>
</feature>
<dbReference type="Proteomes" id="UP001310386">
    <property type="component" value="Unassembled WGS sequence"/>
</dbReference>
<dbReference type="PIRSF" id="PIRSF006060">
    <property type="entry name" value="AA_transporter"/>
    <property type="match status" value="1"/>
</dbReference>
<evidence type="ECO:0000256" key="4">
    <source>
        <dbReference type="ARBA" id="ARBA00023136"/>
    </source>
</evidence>
<protein>
    <submittedName>
        <fullName evidence="7">APC family permease</fullName>
    </submittedName>
</protein>
<dbReference type="InterPro" id="IPR004841">
    <property type="entry name" value="AA-permease/SLC12A_dom"/>
</dbReference>
<dbReference type="PANTHER" id="PTHR42770:SF7">
    <property type="entry name" value="MEMBRANE PROTEIN"/>
    <property type="match status" value="1"/>
</dbReference>
<accession>A0ABU5ZPN9</accession>
<keyword evidence="8" id="KW-1185">Reference proteome</keyword>
<dbReference type="Gene3D" id="1.20.1740.10">
    <property type="entry name" value="Amino acid/polyamine transporter I"/>
    <property type="match status" value="1"/>
</dbReference>
<evidence type="ECO:0000256" key="3">
    <source>
        <dbReference type="ARBA" id="ARBA00022989"/>
    </source>
</evidence>
<reference evidence="7" key="1">
    <citation type="submission" date="2023-12" db="EMBL/GenBank/DDBJ databases">
        <title>Fervidustalea candida gen. nov., sp. nov., a novel member of the family Paenibacillaceae isolated from a geothermal area.</title>
        <authorList>
            <person name="Li W.-J."/>
            <person name="Jiao J.-Y."/>
            <person name="Chen Y."/>
        </authorList>
    </citation>
    <scope>NUCLEOTIDE SEQUENCE</scope>
    <source>
        <strain evidence="7">SYSU GA230002</strain>
    </source>
</reference>
<dbReference type="Pfam" id="PF00324">
    <property type="entry name" value="AA_permease"/>
    <property type="match status" value="1"/>
</dbReference>
<feature type="transmembrane region" description="Helical" evidence="5">
    <location>
        <begin position="266"/>
        <end position="287"/>
    </location>
</feature>
<feature type="transmembrane region" description="Helical" evidence="5">
    <location>
        <begin position="219"/>
        <end position="237"/>
    </location>
</feature>
<organism evidence="7 8">
    <name type="scientific">Ferviditalea candida</name>
    <dbReference type="NCBI Taxonomy" id="3108399"/>
    <lineage>
        <taxon>Bacteria</taxon>
        <taxon>Bacillati</taxon>
        <taxon>Bacillota</taxon>
        <taxon>Bacilli</taxon>
        <taxon>Bacillales</taxon>
        <taxon>Paenibacillaceae</taxon>
        <taxon>Ferviditalea</taxon>
    </lineage>
</organism>
<feature type="transmembrane region" description="Helical" evidence="5">
    <location>
        <begin position="36"/>
        <end position="57"/>
    </location>
</feature>
<evidence type="ECO:0000313" key="8">
    <source>
        <dbReference type="Proteomes" id="UP001310386"/>
    </source>
</evidence>